<keyword evidence="7" id="KW-1185">Reference proteome</keyword>
<dbReference type="InterPro" id="IPR039420">
    <property type="entry name" value="WalR-like"/>
</dbReference>
<dbReference type="RefSeq" id="WP_307912093.1">
    <property type="nucleotide sequence ID" value="NZ_JAVFJF020000004.1"/>
</dbReference>
<dbReference type="CDD" id="cd06170">
    <property type="entry name" value="LuxR_C_like"/>
    <property type="match status" value="1"/>
</dbReference>
<dbReference type="Gene3D" id="3.40.50.2300">
    <property type="match status" value="1"/>
</dbReference>
<protein>
    <submittedName>
        <fullName evidence="6">Response regulator transcription factor</fullName>
    </submittedName>
</protein>
<dbReference type="InterPro" id="IPR001789">
    <property type="entry name" value="Sig_transdc_resp-reg_receiver"/>
</dbReference>
<proteinExistence type="predicted"/>
<dbReference type="PANTHER" id="PTHR43214">
    <property type="entry name" value="TWO-COMPONENT RESPONSE REGULATOR"/>
    <property type="match status" value="1"/>
</dbReference>
<dbReference type="Pfam" id="PF00072">
    <property type="entry name" value="Response_reg"/>
    <property type="match status" value="1"/>
</dbReference>
<dbReference type="InterPro" id="IPR000792">
    <property type="entry name" value="Tscrpt_reg_LuxR_C"/>
</dbReference>
<evidence type="ECO:0000256" key="1">
    <source>
        <dbReference type="ARBA" id="ARBA00022553"/>
    </source>
</evidence>
<dbReference type="SUPFAM" id="SSF46894">
    <property type="entry name" value="C-terminal effector domain of the bipartite response regulators"/>
    <property type="match status" value="1"/>
</dbReference>
<comment type="caution">
    <text evidence="6">The sequence shown here is derived from an EMBL/GenBank/DDBJ whole genome shotgun (WGS) entry which is preliminary data.</text>
</comment>
<keyword evidence="2" id="KW-0238">DNA-binding</keyword>
<dbReference type="Gene3D" id="1.10.10.10">
    <property type="entry name" value="Winged helix-like DNA-binding domain superfamily/Winged helix DNA-binding domain"/>
    <property type="match status" value="1"/>
</dbReference>
<dbReference type="PANTHER" id="PTHR43214:SF17">
    <property type="entry name" value="TRANSCRIPTIONAL REGULATORY PROTEIN RCSB"/>
    <property type="match status" value="1"/>
</dbReference>
<evidence type="ECO:0000313" key="6">
    <source>
        <dbReference type="EMBL" id="MEJ8673831.1"/>
    </source>
</evidence>
<dbReference type="SMART" id="SM00448">
    <property type="entry name" value="REC"/>
    <property type="match status" value="1"/>
</dbReference>
<sequence length="219" mass="24486">MSSLKTKVVLADDHPFIVDGLQAILQSKPGFELVGVCHTPQQIFHTLRQQVCDVLVSDFSMPNDEASDGVAMFSKIIRAHPQLKIIVITMVDNTPTLRALLALGIKCILSKADSSRHVLTALQHAKFDQAYYSPAIAHILERMRAEAPRKLDSLSTREIEVVRLFVSGLTITQIAEKLKRSKQTISTQKNSAMKKIGVERDADLIVFFENHLNEQKLDQ</sequence>
<evidence type="ECO:0000259" key="5">
    <source>
        <dbReference type="PROSITE" id="PS50110"/>
    </source>
</evidence>
<dbReference type="CDD" id="cd17535">
    <property type="entry name" value="REC_NarL-like"/>
    <property type="match status" value="1"/>
</dbReference>
<dbReference type="SMART" id="SM00421">
    <property type="entry name" value="HTH_LUXR"/>
    <property type="match status" value="1"/>
</dbReference>
<keyword evidence="1 3" id="KW-0597">Phosphoprotein</keyword>
<evidence type="ECO:0000256" key="3">
    <source>
        <dbReference type="PROSITE-ProRule" id="PRU00169"/>
    </source>
</evidence>
<accession>A0ABU8UY62</accession>
<dbReference type="PRINTS" id="PR00038">
    <property type="entry name" value="HTHLUXR"/>
</dbReference>
<dbReference type="Proteomes" id="UP001224516">
    <property type="component" value="Unassembled WGS sequence"/>
</dbReference>
<dbReference type="InterPro" id="IPR058245">
    <property type="entry name" value="NreC/VraR/RcsB-like_REC"/>
</dbReference>
<evidence type="ECO:0000259" key="4">
    <source>
        <dbReference type="PROSITE" id="PS50043"/>
    </source>
</evidence>
<dbReference type="PROSITE" id="PS50043">
    <property type="entry name" value="HTH_LUXR_2"/>
    <property type="match status" value="1"/>
</dbReference>
<dbReference type="SUPFAM" id="SSF52172">
    <property type="entry name" value="CheY-like"/>
    <property type="match status" value="1"/>
</dbReference>
<dbReference type="InterPro" id="IPR011006">
    <property type="entry name" value="CheY-like_superfamily"/>
</dbReference>
<dbReference type="EMBL" id="JAVFJF020000004">
    <property type="protein sequence ID" value="MEJ8673831.1"/>
    <property type="molecule type" value="Genomic_DNA"/>
</dbReference>
<dbReference type="InterPro" id="IPR016032">
    <property type="entry name" value="Sig_transdc_resp-reg_C-effctor"/>
</dbReference>
<evidence type="ECO:0000256" key="2">
    <source>
        <dbReference type="ARBA" id="ARBA00023125"/>
    </source>
</evidence>
<evidence type="ECO:0000313" key="7">
    <source>
        <dbReference type="Proteomes" id="UP001224516"/>
    </source>
</evidence>
<name>A0ABU8UY62_9NEIS</name>
<gene>
    <name evidence="6" type="ORF">QCL97_003760</name>
</gene>
<organism evidence="6 7">
    <name type="scientific">Chromobacterium amazonense</name>
    <dbReference type="NCBI Taxonomy" id="1382803"/>
    <lineage>
        <taxon>Bacteria</taxon>
        <taxon>Pseudomonadati</taxon>
        <taxon>Pseudomonadota</taxon>
        <taxon>Betaproteobacteria</taxon>
        <taxon>Neisseriales</taxon>
        <taxon>Chromobacteriaceae</taxon>
        <taxon>Chromobacterium</taxon>
    </lineage>
</organism>
<feature type="modified residue" description="4-aspartylphosphate" evidence="3">
    <location>
        <position position="58"/>
    </location>
</feature>
<feature type="domain" description="Response regulatory" evidence="5">
    <location>
        <begin position="7"/>
        <end position="126"/>
    </location>
</feature>
<reference evidence="6 7" key="1">
    <citation type="submission" date="2023-12" db="EMBL/GenBank/DDBJ databases">
        <title>Evaluation and characterization of a potential secondary metabolite violacein from indigenous Chromobacterium amazonense SAM215.</title>
        <authorList>
            <person name="Tarafdar M.R."/>
            <person name="Abedin S.M."/>
            <person name="Atiqua A."/>
            <person name="Saha A."/>
            <person name="Khan S.N."/>
        </authorList>
    </citation>
    <scope>NUCLEOTIDE SEQUENCE [LARGE SCALE GENOMIC DNA]</scope>
    <source>
        <strain evidence="6 7">SAM215</strain>
    </source>
</reference>
<dbReference type="Pfam" id="PF00196">
    <property type="entry name" value="GerE"/>
    <property type="match status" value="1"/>
</dbReference>
<dbReference type="PROSITE" id="PS50110">
    <property type="entry name" value="RESPONSE_REGULATORY"/>
    <property type="match status" value="1"/>
</dbReference>
<dbReference type="InterPro" id="IPR036388">
    <property type="entry name" value="WH-like_DNA-bd_sf"/>
</dbReference>
<feature type="domain" description="HTH luxR-type" evidence="4">
    <location>
        <begin position="147"/>
        <end position="212"/>
    </location>
</feature>